<sequence>MAPLRSKAFFHSLSLPSKLQHPAISQFNDNLSKITTTPSSIENTLNGLKNLYCNIDDLLMLPHIQHTISRECHEKWVDRVLVDAYIRLLDACTTAKDFVSQTKHDVQQLLSALRRKDANAIQSYQQASRKNSKKTIQKALKELRSLKSTKQNDLSLEKDQETVAVVYMMKEAESVTITMFENLVSRAISNNVQAKQSGWSLVSKLIKPSKSHQCEETDHSSHLKEMELSFQILEEELESLFRQLIKTRVFLLNILNH</sequence>
<name>A0A830DQU0_9LAMI</name>
<gene>
    <name evidence="1" type="ORF">PHJA_002949200</name>
</gene>
<dbReference type="Proteomes" id="UP000653305">
    <property type="component" value="Unassembled WGS sequence"/>
</dbReference>
<comment type="caution">
    <text evidence="1">The sequence shown here is derived from an EMBL/GenBank/DDBJ whole genome shotgun (WGS) entry which is preliminary data.</text>
</comment>
<keyword evidence="2" id="KW-1185">Reference proteome</keyword>
<dbReference type="OrthoDB" id="1701699at2759"/>
<dbReference type="PANTHER" id="PTHR33070">
    <property type="entry name" value="OS06G0725500 PROTEIN"/>
    <property type="match status" value="1"/>
</dbReference>
<dbReference type="GO" id="GO:0048364">
    <property type="term" value="P:root development"/>
    <property type="evidence" value="ECO:0007669"/>
    <property type="project" value="InterPro"/>
</dbReference>
<dbReference type="InterPro" id="IPR004320">
    <property type="entry name" value="BPS1_pln"/>
</dbReference>
<dbReference type="Pfam" id="PF03087">
    <property type="entry name" value="BPS1"/>
    <property type="match status" value="1"/>
</dbReference>
<protein>
    <submittedName>
        <fullName evidence="1">Uncharacterized protein</fullName>
    </submittedName>
</protein>
<dbReference type="GO" id="GO:0048367">
    <property type="term" value="P:shoot system development"/>
    <property type="evidence" value="ECO:0007669"/>
    <property type="project" value="InterPro"/>
</dbReference>
<proteinExistence type="predicted"/>
<reference evidence="1" key="1">
    <citation type="submission" date="2020-07" db="EMBL/GenBank/DDBJ databases">
        <title>Ethylene signaling mediates host invasion by parasitic plants.</title>
        <authorList>
            <person name="Yoshida S."/>
        </authorList>
    </citation>
    <scope>NUCLEOTIDE SEQUENCE</scope>
    <source>
        <strain evidence="1">Okayama</strain>
    </source>
</reference>
<dbReference type="PANTHER" id="PTHR33070:SF129">
    <property type="entry name" value="DUF241 DOMAIN PROTEIN"/>
    <property type="match status" value="1"/>
</dbReference>
<dbReference type="AlphaFoldDB" id="A0A830DQU0"/>
<dbReference type="EMBL" id="BMAC01002790">
    <property type="protein sequence ID" value="GFQ08052.1"/>
    <property type="molecule type" value="Genomic_DNA"/>
</dbReference>
<organism evidence="1 2">
    <name type="scientific">Phtheirospermum japonicum</name>
    <dbReference type="NCBI Taxonomy" id="374723"/>
    <lineage>
        <taxon>Eukaryota</taxon>
        <taxon>Viridiplantae</taxon>
        <taxon>Streptophyta</taxon>
        <taxon>Embryophyta</taxon>
        <taxon>Tracheophyta</taxon>
        <taxon>Spermatophyta</taxon>
        <taxon>Magnoliopsida</taxon>
        <taxon>eudicotyledons</taxon>
        <taxon>Gunneridae</taxon>
        <taxon>Pentapetalae</taxon>
        <taxon>asterids</taxon>
        <taxon>lamiids</taxon>
        <taxon>Lamiales</taxon>
        <taxon>Orobanchaceae</taxon>
        <taxon>Orobanchaceae incertae sedis</taxon>
        <taxon>Phtheirospermum</taxon>
    </lineage>
</organism>
<evidence type="ECO:0000313" key="1">
    <source>
        <dbReference type="EMBL" id="GFQ08052.1"/>
    </source>
</evidence>
<evidence type="ECO:0000313" key="2">
    <source>
        <dbReference type="Proteomes" id="UP000653305"/>
    </source>
</evidence>
<accession>A0A830DQU0</accession>